<evidence type="ECO:0000256" key="1">
    <source>
        <dbReference type="SAM" id="MobiDB-lite"/>
    </source>
</evidence>
<accession>A0A8S1LEN4</accession>
<dbReference type="EMBL" id="CAJJDN010000021">
    <property type="protein sequence ID" value="CAD8066220.1"/>
    <property type="molecule type" value="Genomic_DNA"/>
</dbReference>
<proteinExistence type="predicted"/>
<feature type="region of interest" description="Disordered" evidence="1">
    <location>
        <begin position="1"/>
        <end position="85"/>
    </location>
</feature>
<organism evidence="2 3">
    <name type="scientific">Paramecium sonneborni</name>
    <dbReference type="NCBI Taxonomy" id="65129"/>
    <lineage>
        <taxon>Eukaryota</taxon>
        <taxon>Sar</taxon>
        <taxon>Alveolata</taxon>
        <taxon>Ciliophora</taxon>
        <taxon>Intramacronucleata</taxon>
        <taxon>Oligohymenophorea</taxon>
        <taxon>Peniculida</taxon>
        <taxon>Parameciidae</taxon>
        <taxon>Paramecium</taxon>
    </lineage>
</organism>
<comment type="caution">
    <text evidence="2">The sequence shown here is derived from an EMBL/GenBank/DDBJ whole genome shotgun (WGS) entry which is preliminary data.</text>
</comment>
<dbReference type="Proteomes" id="UP000692954">
    <property type="component" value="Unassembled WGS sequence"/>
</dbReference>
<feature type="compositionally biased region" description="Basic residues" evidence="1">
    <location>
        <begin position="18"/>
        <end position="30"/>
    </location>
</feature>
<gene>
    <name evidence="2" type="ORF">PSON_ATCC_30995.1.T0210200</name>
</gene>
<keyword evidence="3" id="KW-1185">Reference proteome</keyword>
<protein>
    <submittedName>
        <fullName evidence="2">Uncharacterized protein</fullName>
    </submittedName>
</protein>
<sequence>MSNLSHSSESSRSSSQRRNNKRPVREKKKKNNSEDYDSQMDDDDLSQYDGTKLKNKQQPILGPNRFNRREAKLRKPTSTQTPATATFLYKPGAELPNLSNYINSIIDIKIACEYVNKNNPALQLRQIWGSNGAYASHSDAVCIGIHAGLLALGDLKLTSAFYQGVSLSCKVIKGKKSLNGQMKVPLLSRSLKTPCAHCLKPEKVTWLPQLGSPEQLISWAKKMSLPSNKRLTKRSHSTVYLHEPPQVSYPENLLVNNLPPLNEGWIVWDMCNEPSQKYNLLTFMDRQTALGLPSRTSYKLKTHCLYIETHNKKYEISMESTKIAEEVFLDSHVFTIQEVLYPQQSDIEMLQKFGVPLPKEQKCVIFEKLKWDNFEWGNDNVVINGSFEIQGLKSFKFVPVTKHQHYEK</sequence>
<dbReference type="AlphaFoldDB" id="A0A8S1LEN4"/>
<feature type="compositionally biased region" description="Acidic residues" evidence="1">
    <location>
        <begin position="34"/>
        <end position="46"/>
    </location>
</feature>
<reference evidence="2" key="1">
    <citation type="submission" date="2021-01" db="EMBL/GenBank/DDBJ databases">
        <authorList>
            <consortium name="Genoscope - CEA"/>
            <person name="William W."/>
        </authorList>
    </citation>
    <scope>NUCLEOTIDE SEQUENCE</scope>
</reference>
<feature type="compositionally biased region" description="Low complexity" evidence="1">
    <location>
        <begin position="1"/>
        <end position="17"/>
    </location>
</feature>
<evidence type="ECO:0000313" key="3">
    <source>
        <dbReference type="Proteomes" id="UP000692954"/>
    </source>
</evidence>
<evidence type="ECO:0000313" key="2">
    <source>
        <dbReference type="EMBL" id="CAD8066220.1"/>
    </source>
</evidence>
<name>A0A8S1LEN4_9CILI</name>
<dbReference type="OrthoDB" id="3596986at2759"/>